<dbReference type="AlphaFoldDB" id="A0AAN4ZSF3"/>
<evidence type="ECO:0000313" key="1">
    <source>
        <dbReference type="EMBL" id="GMR43978.1"/>
    </source>
</evidence>
<proteinExistence type="predicted"/>
<accession>A0AAN4ZSF3</accession>
<feature type="non-terminal residue" evidence="1">
    <location>
        <position position="1"/>
    </location>
</feature>
<sequence length="81" mass="9367">LEGKYYKRCAFHPKYGGNPEVIGCKSKFNPSMLPVNEDRKEEFDDADGYVEKCLRGNNDKVTYMYQIVPNRKQAAIKELCN</sequence>
<evidence type="ECO:0000313" key="2">
    <source>
        <dbReference type="Proteomes" id="UP001328107"/>
    </source>
</evidence>
<gene>
    <name evidence="1" type="ORF">PMAYCL1PPCAC_14173</name>
</gene>
<keyword evidence="2" id="KW-1185">Reference proteome</keyword>
<dbReference type="EMBL" id="BTRK01000003">
    <property type="protein sequence ID" value="GMR43978.1"/>
    <property type="molecule type" value="Genomic_DNA"/>
</dbReference>
<protein>
    <submittedName>
        <fullName evidence="1">Uncharacterized protein</fullName>
    </submittedName>
</protein>
<dbReference type="Proteomes" id="UP001328107">
    <property type="component" value="Unassembled WGS sequence"/>
</dbReference>
<name>A0AAN4ZSF3_9BILA</name>
<reference evidence="2" key="1">
    <citation type="submission" date="2022-10" db="EMBL/GenBank/DDBJ databases">
        <title>Genome assembly of Pristionchus species.</title>
        <authorList>
            <person name="Yoshida K."/>
            <person name="Sommer R.J."/>
        </authorList>
    </citation>
    <scope>NUCLEOTIDE SEQUENCE [LARGE SCALE GENOMIC DNA]</scope>
    <source>
        <strain evidence="2">RS5460</strain>
    </source>
</reference>
<comment type="caution">
    <text evidence="1">The sequence shown here is derived from an EMBL/GenBank/DDBJ whole genome shotgun (WGS) entry which is preliminary data.</text>
</comment>
<organism evidence="1 2">
    <name type="scientific">Pristionchus mayeri</name>
    <dbReference type="NCBI Taxonomy" id="1317129"/>
    <lineage>
        <taxon>Eukaryota</taxon>
        <taxon>Metazoa</taxon>
        <taxon>Ecdysozoa</taxon>
        <taxon>Nematoda</taxon>
        <taxon>Chromadorea</taxon>
        <taxon>Rhabditida</taxon>
        <taxon>Rhabditina</taxon>
        <taxon>Diplogasteromorpha</taxon>
        <taxon>Diplogasteroidea</taxon>
        <taxon>Neodiplogasteridae</taxon>
        <taxon>Pristionchus</taxon>
    </lineage>
</organism>